<dbReference type="Pfam" id="PF02405">
    <property type="entry name" value="MlaE"/>
    <property type="match status" value="1"/>
</dbReference>
<evidence type="ECO:0000313" key="9">
    <source>
        <dbReference type="Proteomes" id="UP000567293"/>
    </source>
</evidence>
<comment type="subcellular location">
    <subcellularLocation>
        <location evidence="1">Membrane</location>
        <topology evidence="1">Multi-pass membrane protein</topology>
    </subcellularLocation>
</comment>
<feature type="transmembrane region" description="Helical" evidence="7">
    <location>
        <begin position="141"/>
        <end position="171"/>
    </location>
</feature>
<evidence type="ECO:0000256" key="1">
    <source>
        <dbReference type="ARBA" id="ARBA00004141"/>
    </source>
</evidence>
<comment type="caution">
    <text evidence="7">Lacks conserved residue(s) required for the propagation of feature annotation.</text>
</comment>
<comment type="similarity">
    <text evidence="2 7">Belongs to the MlaE permease family.</text>
</comment>
<reference evidence="8" key="1">
    <citation type="submission" date="2020-06" db="EMBL/GenBank/DDBJ databases">
        <title>Legume-microbial interactions unlock mineral nutrients during tropical forest succession.</title>
        <authorList>
            <person name="Epihov D.Z."/>
        </authorList>
    </citation>
    <scope>NUCLEOTIDE SEQUENCE [LARGE SCALE GENOMIC DNA]</scope>
    <source>
        <strain evidence="8">Pan2503</strain>
    </source>
</reference>
<protein>
    <submittedName>
        <fullName evidence="8">ABC transporter permease</fullName>
    </submittedName>
</protein>
<dbReference type="PANTHER" id="PTHR30188:SF4">
    <property type="entry name" value="PROTEIN TRIGALACTOSYLDIACYLGLYCEROL 1, CHLOROPLASTIC"/>
    <property type="match status" value="1"/>
</dbReference>
<keyword evidence="5 7" id="KW-1133">Transmembrane helix</keyword>
<dbReference type="GO" id="GO:0043190">
    <property type="term" value="C:ATP-binding cassette (ABC) transporter complex"/>
    <property type="evidence" value="ECO:0007669"/>
    <property type="project" value="InterPro"/>
</dbReference>
<dbReference type="PANTHER" id="PTHR30188">
    <property type="entry name" value="ABC TRANSPORTER PERMEASE PROTEIN-RELATED"/>
    <property type="match status" value="1"/>
</dbReference>
<name>A0A7V8NLB9_9BACT</name>
<evidence type="ECO:0000256" key="3">
    <source>
        <dbReference type="ARBA" id="ARBA00022448"/>
    </source>
</evidence>
<accession>A0A7V8NLB9</accession>
<evidence type="ECO:0000256" key="2">
    <source>
        <dbReference type="ARBA" id="ARBA00007556"/>
    </source>
</evidence>
<evidence type="ECO:0000256" key="6">
    <source>
        <dbReference type="ARBA" id="ARBA00023136"/>
    </source>
</evidence>
<keyword evidence="3" id="KW-0813">Transport</keyword>
<evidence type="ECO:0000256" key="5">
    <source>
        <dbReference type="ARBA" id="ARBA00022989"/>
    </source>
</evidence>
<keyword evidence="6 7" id="KW-0472">Membrane</keyword>
<keyword evidence="4 7" id="KW-0812">Transmembrane</keyword>
<dbReference type="AlphaFoldDB" id="A0A7V8NLB9"/>
<keyword evidence="9" id="KW-1185">Reference proteome</keyword>
<dbReference type="Proteomes" id="UP000567293">
    <property type="component" value="Unassembled WGS sequence"/>
</dbReference>
<dbReference type="EMBL" id="JACDQQ010000065">
    <property type="protein sequence ID" value="MBA0083482.1"/>
    <property type="molecule type" value="Genomic_DNA"/>
</dbReference>
<evidence type="ECO:0000256" key="4">
    <source>
        <dbReference type="ARBA" id="ARBA00022692"/>
    </source>
</evidence>
<proteinExistence type="inferred from homology"/>
<feature type="transmembrane region" description="Helical" evidence="7">
    <location>
        <begin position="44"/>
        <end position="65"/>
    </location>
</feature>
<evidence type="ECO:0000313" key="8">
    <source>
        <dbReference type="EMBL" id="MBA0083482.1"/>
    </source>
</evidence>
<evidence type="ECO:0000256" key="7">
    <source>
        <dbReference type="RuleBase" id="RU362044"/>
    </source>
</evidence>
<dbReference type="NCBIfam" id="TIGR00056">
    <property type="entry name" value="MlaE family lipid ABC transporter permease subunit"/>
    <property type="match status" value="1"/>
</dbReference>
<feature type="transmembrane region" description="Helical" evidence="7">
    <location>
        <begin position="231"/>
        <end position="253"/>
    </location>
</feature>
<dbReference type="GO" id="GO:0005548">
    <property type="term" value="F:phospholipid transporter activity"/>
    <property type="evidence" value="ECO:0007669"/>
    <property type="project" value="TreeGrafter"/>
</dbReference>
<organism evidence="8 9">
    <name type="scientific">Candidatus Acidiferrum panamense</name>
    <dbReference type="NCBI Taxonomy" id="2741543"/>
    <lineage>
        <taxon>Bacteria</taxon>
        <taxon>Pseudomonadati</taxon>
        <taxon>Acidobacteriota</taxon>
        <taxon>Terriglobia</taxon>
        <taxon>Candidatus Acidiferrales</taxon>
        <taxon>Candidatus Acidiferrum</taxon>
    </lineage>
</organism>
<gene>
    <name evidence="8" type="ORF">HRJ53_00645</name>
</gene>
<comment type="caution">
    <text evidence="8">The sequence shown here is derived from an EMBL/GenBank/DDBJ whole genome shotgun (WGS) entry which is preliminary data.</text>
</comment>
<sequence length="257" mass="27218">MLEGATKRAVAALQDYSQLSLRALSNLATAPHYFQDTLVQMDDVGVGSVPIILLSGFFIGGVMVLQTGAQFVRFGQTSLTGDVVSLALVRELAPAITGLLTAGRCSSGMASELGSMLVTEQVDAMRAMGTDPSRKLVTPRVLASLAMVPLLTAMMVFVGLLGGCVSSVFSLQLSAVEFWRRAIDILEFSDLMQGFSKAVVFGFILSTVGCYKGLTVRGGTQGVGRATTQAVVISSVFIIVADLFLTKLTLYLANRVF</sequence>
<dbReference type="InterPro" id="IPR003453">
    <property type="entry name" value="ABC_MlaE_roteobac"/>
</dbReference>
<dbReference type="InterPro" id="IPR030802">
    <property type="entry name" value="Permease_MalE"/>
</dbReference>
<feature type="transmembrane region" description="Helical" evidence="7">
    <location>
        <begin position="191"/>
        <end position="211"/>
    </location>
</feature>